<dbReference type="AlphaFoldDB" id="A0A6N4SUJ4"/>
<dbReference type="Gene3D" id="3.40.50.2000">
    <property type="entry name" value="Glycogen Phosphorylase B"/>
    <property type="match status" value="1"/>
</dbReference>
<evidence type="ECO:0000313" key="4">
    <source>
        <dbReference type="EMBL" id="ABG60136.1"/>
    </source>
</evidence>
<gene>
    <name evidence="4" type="primary">rgpA</name>
    <name evidence="4" type="ordered locus">CHU_2889</name>
</gene>
<dbReference type="EMBL" id="CP000383">
    <property type="protein sequence ID" value="ABG60136.1"/>
    <property type="molecule type" value="Genomic_DNA"/>
</dbReference>
<feature type="domain" description="Glycosyl transferase family 1" evidence="2">
    <location>
        <begin position="195"/>
        <end position="335"/>
    </location>
</feature>
<dbReference type="OrthoDB" id="9792269at2"/>
<dbReference type="Pfam" id="PF09314">
    <property type="entry name" value="DUF1972"/>
    <property type="match status" value="1"/>
</dbReference>
<sequence>MKKVAIIGTAGVPARYGGFETLAHQLVTNLNDEFKLHVYCSNSYYKKEERVKYWNKARLFYVPLNANGLQSIFYDIVTIIHALFYADALIVLGVSGGIMIPFIKFFTNKKIIVNIDGLEWKRDKWNYFIRKYLKLSEYLAVKFSDADITDNAAIKKYTALNYKTLSYLIEYGADHTQAVEIEGEDFIKYPFLGNSYAFKVCRIEPENNVHVVLSAFSQMPKHKLVMVGNWNVSEYGKQLKEKYQNSANILLLDPIYHQRTIDLLRSNCSIYVHGHSAGGTNPSLVEAMFLGNAVIAFNVSYNIATTENKAIYFKDEAELISVVTKLTQDQIKANAIRMKEIADRRYTWKEIASKYANLVYGFDYRYVKKSIHSSVKVVNEKYLLKSGAAHLNNTKMFFE</sequence>
<dbReference type="SUPFAM" id="SSF53756">
    <property type="entry name" value="UDP-Glycosyltransferase/glycogen phosphorylase"/>
    <property type="match status" value="1"/>
</dbReference>
<dbReference type="RefSeq" id="WP_011586246.1">
    <property type="nucleotide sequence ID" value="NC_008255.1"/>
</dbReference>
<dbReference type="PANTHER" id="PTHR12526">
    <property type="entry name" value="GLYCOSYLTRANSFERASE"/>
    <property type="match status" value="1"/>
</dbReference>
<protein>
    <submittedName>
        <fullName evidence="4">A-glycosyltransferase-related protein, glycosyltransferase family 4 protein</fullName>
    </submittedName>
</protein>
<feature type="domain" description="DUF1972" evidence="3">
    <location>
        <begin position="1"/>
        <end position="174"/>
    </location>
</feature>
<keyword evidence="1" id="KW-0472">Membrane</keyword>
<dbReference type="InterPro" id="IPR001296">
    <property type="entry name" value="Glyco_trans_1"/>
</dbReference>
<dbReference type="KEGG" id="chu:CHU_2889"/>
<evidence type="ECO:0000259" key="3">
    <source>
        <dbReference type="Pfam" id="PF09314"/>
    </source>
</evidence>
<dbReference type="PANTHER" id="PTHR12526:SF584">
    <property type="entry name" value="GLYCOSYLTRANSFERASE"/>
    <property type="match status" value="1"/>
</dbReference>
<organism evidence="4 5">
    <name type="scientific">Cytophaga hutchinsonii (strain ATCC 33406 / DSM 1761 / CIP 103989 / NBRC 15051 / NCIMB 9469 / D465)</name>
    <dbReference type="NCBI Taxonomy" id="269798"/>
    <lineage>
        <taxon>Bacteria</taxon>
        <taxon>Pseudomonadati</taxon>
        <taxon>Bacteroidota</taxon>
        <taxon>Cytophagia</taxon>
        <taxon>Cytophagales</taxon>
        <taxon>Cytophagaceae</taxon>
        <taxon>Cytophaga</taxon>
    </lineage>
</organism>
<keyword evidence="1" id="KW-1133">Transmembrane helix</keyword>
<evidence type="ECO:0000256" key="1">
    <source>
        <dbReference type="SAM" id="Phobius"/>
    </source>
</evidence>
<name>A0A6N4SUJ4_CYTH3</name>
<dbReference type="GO" id="GO:0016757">
    <property type="term" value="F:glycosyltransferase activity"/>
    <property type="evidence" value="ECO:0007669"/>
    <property type="project" value="InterPro"/>
</dbReference>
<keyword evidence="5" id="KW-1185">Reference proteome</keyword>
<proteinExistence type="predicted"/>
<dbReference type="Proteomes" id="UP000001822">
    <property type="component" value="Chromosome"/>
</dbReference>
<evidence type="ECO:0000259" key="2">
    <source>
        <dbReference type="Pfam" id="PF00534"/>
    </source>
</evidence>
<dbReference type="Pfam" id="PF00534">
    <property type="entry name" value="Glycos_transf_1"/>
    <property type="match status" value="1"/>
</dbReference>
<evidence type="ECO:0000313" key="5">
    <source>
        <dbReference type="Proteomes" id="UP000001822"/>
    </source>
</evidence>
<keyword evidence="1" id="KW-0812">Transmembrane</keyword>
<dbReference type="InterPro" id="IPR015393">
    <property type="entry name" value="DUF1972"/>
</dbReference>
<reference evidence="4 5" key="1">
    <citation type="journal article" date="2007" name="Appl. Environ. Microbiol.">
        <title>Genome sequence of the cellulolytic gliding bacterium Cytophaga hutchinsonii.</title>
        <authorList>
            <person name="Xie G."/>
            <person name="Bruce D.C."/>
            <person name="Challacombe J.F."/>
            <person name="Chertkov O."/>
            <person name="Detter J.C."/>
            <person name="Gilna P."/>
            <person name="Han C.S."/>
            <person name="Lucas S."/>
            <person name="Misra M."/>
            <person name="Myers G.L."/>
            <person name="Richardson P."/>
            <person name="Tapia R."/>
            <person name="Thayer N."/>
            <person name="Thompson L.S."/>
            <person name="Brettin T.S."/>
            <person name="Henrissat B."/>
            <person name="Wilson D.B."/>
            <person name="McBride M.J."/>
        </authorList>
    </citation>
    <scope>NUCLEOTIDE SEQUENCE [LARGE SCALE GENOMIC DNA]</scope>
    <source>
        <strain evidence="5">ATCC 33406 / DSM 1761 / CIP 103989 / NBRC 15051 / NCIMB 9469 / D465</strain>
    </source>
</reference>
<accession>A0A6N4SUJ4</accession>
<feature type="transmembrane region" description="Helical" evidence="1">
    <location>
        <begin position="72"/>
        <end position="100"/>
    </location>
</feature>